<name>A0A1W1XUK6_9CLOT</name>
<evidence type="ECO:0000256" key="1">
    <source>
        <dbReference type="ARBA" id="ARBA00022630"/>
    </source>
</evidence>
<dbReference type="Gene3D" id="3.50.50.60">
    <property type="entry name" value="FAD/NAD(P)-binding domain"/>
    <property type="match status" value="2"/>
</dbReference>
<organism evidence="8 9">
    <name type="scientific">Clostridium acidisoli DSM 12555</name>
    <dbReference type="NCBI Taxonomy" id="1121291"/>
    <lineage>
        <taxon>Bacteria</taxon>
        <taxon>Bacillati</taxon>
        <taxon>Bacillota</taxon>
        <taxon>Clostridia</taxon>
        <taxon>Eubacteriales</taxon>
        <taxon>Clostridiaceae</taxon>
        <taxon>Clostridium</taxon>
    </lineage>
</organism>
<dbReference type="STRING" id="1121291.SAMN02745134_03202"/>
<evidence type="ECO:0000256" key="3">
    <source>
        <dbReference type="ARBA" id="ARBA00023002"/>
    </source>
</evidence>
<dbReference type="SUPFAM" id="SSF51905">
    <property type="entry name" value="FAD/NAD(P)-binding domain"/>
    <property type="match status" value="1"/>
</dbReference>
<keyword evidence="2" id="KW-0274">FAD</keyword>
<evidence type="ECO:0000256" key="5">
    <source>
        <dbReference type="ARBA" id="ARBA00023284"/>
    </source>
</evidence>
<dbReference type="GO" id="GO:0016668">
    <property type="term" value="F:oxidoreductase activity, acting on a sulfur group of donors, NAD(P) as acceptor"/>
    <property type="evidence" value="ECO:0007669"/>
    <property type="project" value="UniProtKB-ARBA"/>
</dbReference>
<keyword evidence="9" id="KW-1185">Reference proteome</keyword>
<proteinExistence type="predicted"/>
<dbReference type="PROSITE" id="PS00573">
    <property type="entry name" value="PYRIDINE_REDOX_2"/>
    <property type="match status" value="1"/>
</dbReference>
<keyword evidence="4" id="KW-1015">Disulfide bond</keyword>
<evidence type="ECO:0000313" key="8">
    <source>
        <dbReference type="EMBL" id="SMC27524.1"/>
    </source>
</evidence>
<dbReference type="InterPro" id="IPR050097">
    <property type="entry name" value="Ferredoxin-NADP_redctase_2"/>
</dbReference>
<keyword evidence="6" id="KW-0472">Membrane</keyword>
<dbReference type="Proteomes" id="UP000192468">
    <property type="component" value="Unassembled WGS sequence"/>
</dbReference>
<dbReference type="InterPro" id="IPR036188">
    <property type="entry name" value="FAD/NAD-bd_sf"/>
</dbReference>
<evidence type="ECO:0000256" key="4">
    <source>
        <dbReference type="ARBA" id="ARBA00023157"/>
    </source>
</evidence>
<dbReference type="AlphaFoldDB" id="A0A1W1XUK6"/>
<dbReference type="PRINTS" id="PR00469">
    <property type="entry name" value="PNDRDTASEII"/>
</dbReference>
<dbReference type="Pfam" id="PF07992">
    <property type="entry name" value="Pyr_redox_2"/>
    <property type="match status" value="1"/>
</dbReference>
<dbReference type="PANTHER" id="PTHR48105">
    <property type="entry name" value="THIOREDOXIN REDUCTASE 1-RELATED-RELATED"/>
    <property type="match status" value="1"/>
</dbReference>
<keyword evidence="5" id="KW-0676">Redox-active center</keyword>
<keyword evidence="1" id="KW-0285">Flavoprotein</keyword>
<reference evidence="8 9" key="1">
    <citation type="submission" date="2017-04" db="EMBL/GenBank/DDBJ databases">
        <authorList>
            <person name="Afonso C.L."/>
            <person name="Miller P.J."/>
            <person name="Scott M.A."/>
            <person name="Spackman E."/>
            <person name="Goraichik I."/>
            <person name="Dimitrov K.M."/>
            <person name="Suarez D.L."/>
            <person name="Swayne D.E."/>
        </authorList>
    </citation>
    <scope>NUCLEOTIDE SEQUENCE [LARGE SCALE GENOMIC DNA]</scope>
    <source>
        <strain evidence="8 9">DSM 12555</strain>
    </source>
</reference>
<accession>A0A1W1XUK6</accession>
<dbReference type="InterPro" id="IPR008255">
    <property type="entry name" value="Pyr_nucl-diS_OxRdtase_2_AS"/>
</dbReference>
<evidence type="ECO:0000259" key="7">
    <source>
        <dbReference type="Pfam" id="PF07992"/>
    </source>
</evidence>
<protein>
    <submittedName>
        <fullName evidence="8">Thioredoxin reductase (NADPH)</fullName>
    </submittedName>
</protein>
<dbReference type="OrthoDB" id="9806179at2"/>
<keyword evidence="6" id="KW-1133">Transmembrane helix</keyword>
<evidence type="ECO:0000256" key="2">
    <source>
        <dbReference type="ARBA" id="ARBA00022827"/>
    </source>
</evidence>
<evidence type="ECO:0000313" key="9">
    <source>
        <dbReference type="Proteomes" id="UP000192468"/>
    </source>
</evidence>
<dbReference type="EMBL" id="FWXH01000018">
    <property type="protein sequence ID" value="SMC27524.1"/>
    <property type="molecule type" value="Genomic_DNA"/>
</dbReference>
<feature type="domain" description="FAD/NAD(P)-binding" evidence="7">
    <location>
        <begin position="8"/>
        <end position="294"/>
    </location>
</feature>
<feature type="transmembrane region" description="Helical" evidence="6">
    <location>
        <begin position="7"/>
        <end position="26"/>
    </location>
</feature>
<dbReference type="InterPro" id="IPR023753">
    <property type="entry name" value="FAD/NAD-binding_dom"/>
</dbReference>
<keyword evidence="6" id="KW-0812">Transmembrane</keyword>
<evidence type="ECO:0000256" key="6">
    <source>
        <dbReference type="SAM" id="Phobius"/>
    </source>
</evidence>
<keyword evidence="3" id="KW-0560">Oxidoreductase</keyword>
<dbReference type="PRINTS" id="PR00368">
    <property type="entry name" value="FADPNR"/>
</dbReference>
<dbReference type="RefSeq" id="WP_084117168.1">
    <property type="nucleotide sequence ID" value="NZ_FWXH01000018.1"/>
</dbReference>
<sequence length="315" mass="34934">MKEEKQIDLVIIGAGAAGLTASIYAVRSKLDTIVLEDELVGGQIKNSYSVENFPGFDFISGDELASKFENHALKLGVNINEFGYIKSVNLTDHEKIIETEDVIYKAKSVIIATGAKPRELPIEEEKALHGKVIHYCELCDGALYDGKDIVVVGGGNSAIEAATYLTRYAKKLTIVHQLDTLQAEKANQEELFKHENVDIIWNSEIRHVVGDKNIEKILIENVKTGEQSEIHSDGIFVYIGYVPKTDLFKDYININKWGYIEANENMETNIKGVFAAGDVRNKQIRQLTTAVSDGTIAALNAEKYIVELNKNNGGR</sequence>
<gene>
    <name evidence="8" type="ORF">SAMN02745134_03202</name>
</gene>